<sequence length="177" mass="20087">CVVATARLVNVAKNTSVNTKERPISAAVFSQTFIHQLITLSRTHSINNMLKITMKLVQLLVMTVGVQEVLSITCYKCTNDILWKPHFPYDPECGLLNYDGHTHTANYSEFDYCTTILWMNGAVSRTIFEASNSFDDGECREYSDEWWECICVGDSCNTGSYCEQCNYPWVPPKTTAR</sequence>
<dbReference type="AlphaFoldDB" id="A0AAV2QSE5"/>
<proteinExistence type="predicted"/>
<dbReference type="Proteomes" id="UP001497623">
    <property type="component" value="Unassembled WGS sequence"/>
</dbReference>
<feature type="non-terminal residue" evidence="1">
    <location>
        <position position="1"/>
    </location>
</feature>
<organism evidence="1 2">
    <name type="scientific">Meganyctiphanes norvegica</name>
    <name type="common">Northern krill</name>
    <name type="synonym">Thysanopoda norvegica</name>
    <dbReference type="NCBI Taxonomy" id="48144"/>
    <lineage>
        <taxon>Eukaryota</taxon>
        <taxon>Metazoa</taxon>
        <taxon>Ecdysozoa</taxon>
        <taxon>Arthropoda</taxon>
        <taxon>Crustacea</taxon>
        <taxon>Multicrustacea</taxon>
        <taxon>Malacostraca</taxon>
        <taxon>Eumalacostraca</taxon>
        <taxon>Eucarida</taxon>
        <taxon>Euphausiacea</taxon>
        <taxon>Euphausiidae</taxon>
        <taxon>Meganyctiphanes</taxon>
    </lineage>
</organism>
<protein>
    <submittedName>
        <fullName evidence="1">Uncharacterized protein</fullName>
    </submittedName>
</protein>
<dbReference type="EMBL" id="CAXKWB010010902">
    <property type="protein sequence ID" value="CAL4099547.1"/>
    <property type="molecule type" value="Genomic_DNA"/>
</dbReference>
<evidence type="ECO:0000313" key="2">
    <source>
        <dbReference type="Proteomes" id="UP001497623"/>
    </source>
</evidence>
<comment type="caution">
    <text evidence="1">The sequence shown here is derived from an EMBL/GenBank/DDBJ whole genome shotgun (WGS) entry which is preliminary data.</text>
</comment>
<evidence type="ECO:0000313" key="1">
    <source>
        <dbReference type="EMBL" id="CAL4099547.1"/>
    </source>
</evidence>
<accession>A0AAV2QSE5</accession>
<name>A0AAV2QSE5_MEGNR</name>
<keyword evidence="2" id="KW-1185">Reference proteome</keyword>
<reference evidence="1 2" key="1">
    <citation type="submission" date="2024-05" db="EMBL/GenBank/DDBJ databases">
        <authorList>
            <person name="Wallberg A."/>
        </authorList>
    </citation>
    <scope>NUCLEOTIDE SEQUENCE [LARGE SCALE GENOMIC DNA]</scope>
</reference>
<gene>
    <name evidence="1" type="ORF">MNOR_LOCUS16521</name>
</gene>